<evidence type="ECO:0000256" key="8">
    <source>
        <dbReference type="ARBA" id="ARBA00022605"/>
    </source>
</evidence>
<name>A0A381NYI6_9ZZZZ</name>
<dbReference type="EC" id="4.2.1.33" evidence="6"/>
<dbReference type="InterPro" id="IPR015928">
    <property type="entry name" value="Aconitase/3IPM_dehydase_swvl"/>
</dbReference>
<evidence type="ECO:0000256" key="6">
    <source>
        <dbReference type="ARBA" id="ARBA00011998"/>
    </source>
</evidence>
<evidence type="ECO:0000256" key="1">
    <source>
        <dbReference type="ARBA" id="ARBA00000491"/>
    </source>
</evidence>
<dbReference type="UniPathway" id="UPA00048">
    <property type="reaction ID" value="UER00071"/>
</dbReference>
<dbReference type="CDD" id="cd01577">
    <property type="entry name" value="IPMI_Swivel"/>
    <property type="match status" value="1"/>
</dbReference>
<keyword evidence="9" id="KW-0456">Lyase</keyword>
<dbReference type="GO" id="GO:0003861">
    <property type="term" value="F:3-isopropylmalate dehydratase activity"/>
    <property type="evidence" value="ECO:0007669"/>
    <property type="project" value="UniProtKB-EC"/>
</dbReference>
<evidence type="ECO:0000256" key="3">
    <source>
        <dbReference type="ARBA" id="ARBA00004729"/>
    </source>
</evidence>
<keyword evidence="7" id="KW-0432">Leucine biosynthesis</keyword>
<organism evidence="14">
    <name type="scientific">marine metagenome</name>
    <dbReference type="NCBI Taxonomy" id="408172"/>
    <lineage>
        <taxon>unclassified sequences</taxon>
        <taxon>metagenomes</taxon>
        <taxon>ecological metagenomes</taxon>
    </lineage>
</organism>
<protein>
    <recommendedName>
        <fullName evidence="6">3-isopropylmalate dehydratase</fullName>
        <ecNumber evidence="6">4.2.1.33</ecNumber>
    </recommendedName>
    <alternativeName>
        <fullName evidence="11">Alpha-IPM isomerase</fullName>
    </alternativeName>
    <alternativeName>
        <fullName evidence="12">Isopropylmalate isomerase</fullName>
    </alternativeName>
</protein>
<dbReference type="PANTHER" id="PTHR43345:SF5">
    <property type="entry name" value="3-ISOPROPYLMALATE DEHYDRATASE SMALL SUBUNIT"/>
    <property type="match status" value="1"/>
</dbReference>
<evidence type="ECO:0000256" key="7">
    <source>
        <dbReference type="ARBA" id="ARBA00022430"/>
    </source>
</evidence>
<dbReference type="InterPro" id="IPR004431">
    <property type="entry name" value="3-IsopropMal_deHydase_ssu"/>
</dbReference>
<dbReference type="NCBIfam" id="NF002458">
    <property type="entry name" value="PRK01641.1"/>
    <property type="match status" value="1"/>
</dbReference>
<reference evidence="14" key="1">
    <citation type="submission" date="2018-05" db="EMBL/GenBank/DDBJ databases">
        <authorList>
            <person name="Lanie J.A."/>
            <person name="Ng W.-L."/>
            <person name="Kazmierczak K.M."/>
            <person name="Andrzejewski T.M."/>
            <person name="Davidsen T.M."/>
            <person name="Wayne K.J."/>
            <person name="Tettelin H."/>
            <person name="Glass J.I."/>
            <person name="Rusch D."/>
            <person name="Podicherti R."/>
            <person name="Tsui H.-C.T."/>
            <person name="Winkler M.E."/>
        </authorList>
    </citation>
    <scope>NUCLEOTIDE SEQUENCE</scope>
</reference>
<evidence type="ECO:0000256" key="4">
    <source>
        <dbReference type="ARBA" id="ARBA00009845"/>
    </source>
</evidence>
<dbReference type="InterPro" id="IPR000573">
    <property type="entry name" value="AconitaseA/IPMdHydase_ssu_swvl"/>
</dbReference>
<dbReference type="FunFam" id="3.20.19.10:FF:000003">
    <property type="entry name" value="3-isopropylmalate dehydratase small subunit"/>
    <property type="match status" value="1"/>
</dbReference>
<evidence type="ECO:0000259" key="13">
    <source>
        <dbReference type="Pfam" id="PF00694"/>
    </source>
</evidence>
<keyword evidence="8" id="KW-0028">Amino-acid biosynthesis</keyword>
<comment type="subunit">
    <text evidence="5">Heterodimer of LeuC and LeuD.</text>
</comment>
<evidence type="ECO:0000256" key="11">
    <source>
        <dbReference type="ARBA" id="ARBA00031631"/>
    </source>
</evidence>
<proteinExistence type="inferred from homology"/>
<feature type="domain" description="Aconitase A/isopropylmalate dehydratase small subunit swivel" evidence="13">
    <location>
        <begin position="1"/>
        <end position="132"/>
    </location>
</feature>
<evidence type="ECO:0000256" key="10">
    <source>
        <dbReference type="ARBA" id="ARBA00023304"/>
    </source>
</evidence>
<comment type="catalytic activity">
    <reaction evidence="1">
        <text>(2R,3S)-3-isopropylmalate = (2S)-2-isopropylmalate</text>
        <dbReference type="Rhea" id="RHEA:32287"/>
        <dbReference type="ChEBI" id="CHEBI:1178"/>
        <dbReference type="ChEBI" id="CHEBI:35121"/>
        <dbReference type="EC" id="4.2.1.33"/>
    </reaction>
</comment>
<dbReference type="AlphaFoldDB" id="A0A381NYI6"/>
<dbReference type="Gene3D" id="3.20.19.10">
    <property type="entry name" value="Aconitase, domain 4"/>
    <property type="match status" value="1"/>
</dbReference>
<comment type="similarity">
    <text evidence="4">Belongs to the LeuD family. LeuD type 1 subfamily.</text>
</comment>
<evidence type="ECO:0000256" key="2">
    <source>
        <dbReference type="ARBA" id="ARBA00002695"/>
    </source>
</evidence>
<comment type="function">
    <text evidence="2">Catalyzes the isomerization between 2-isopropylmalate and 3-isopropylmalate, via the formation of 2-isopropylmaleate.</text>
</comment>
<sequence length="211" mass="24215">MNEYTIHSAKMVPLDRSNIDTDQIIPKQFLKSIKKTGFGPNLFDSWRYLDSGFPGQDNSKRQLNPEFVLNDKKYKGSEVLISKENFGCGSSREHAVWAMQDYGIKCVIAQSFADIFYNNCFKNGLLAISLSKDSIEELFRLSEKGENIHVDLINQVILDSNELEIVKFEIEDFRKNSVLEGLDEIGLSLKYSKSILSYEENIKKLTPWILK</sequence>
<dbReference type="HAMAP" id="MF_01031">
    <property type="entry name" value="LeuD_type1"/>
    <property type="match status" value="1"/>
</dbReference>
<gene>
    <name evidence="14" type="ORF">METZ01_LOCUS12514</name>
</gene>
<evidence type="ECO:0000313" key="14">
    <source>
        <dbReference type="EMBL" id="SUZ59660.1"/>
    </source>
</evidence>
<dbReference type="EMBL" id="UINC01000691">
    <property type="protein sequence ID" value="SUZ59660.1"/>
    <property type="molecule type" value="Genomic_DNA"/>
</dbReference>
<evidence type="ECO:0000256" key="9">
    <source>
        <dbReference type="ARBA" id="ARBA00023239"/>
    </source>
</evidence>
<evidence type="ECO:0000256" key="5">
    <source>
        <dbReference type="ARBA" id="ARBA00011271"/>
    </source>
</evidence>
<dbReference type="PANTHER" id="PTHR43345">
    <property type="entry name" value="3-ISOPROPYLMALATE DEHYDRATASE SMALL SUBUNIT 2-RELATED-RELATED"/>
    <property type="match status" value="1"/>
</dbReference>
<dbReference type="Pfam" id="PF00694">
    <property type="entry name" value="Aconitase_C"/>
    <property type="match status" value="1"/>
</dbReference>
<keyword evidence="10" id="KW-0100">Branched-chain amino acid biosynthesis</keyword>
<dbReference type="GO" id="GO:0009316">
    <property type="term" value="C:3-isopropylmalate dehydratase complex"/>
    <property type="evidence" value="ECO:0007669"/>
    <property type="project" value="InterPro"/>
</dbReference>
<dbReference type="SUPFAM" id="SSF52016">
    <property type="entry name" value="LeuD/IlvD-like"/>
    <property type="match status" value="1"/>
</dbReference>
<dbReference type="InterPro" id="IPR033940">
    <property type="entry name" value="IPMI_Swivel"/>
</dbReference>
<accession>A0A381NYI6</accession>
<comment type="pathway">
    <text evidence="3">Amino-acid biosynthesis; L-leucine biosynthesis; L-leucine from 3-methyl-2-oxobutanoate: step 2/4.</text>
</comment>
<evidence type="ECO:0000256" key="12">
    <source>
        <dbReference type="ARBA" id="ARBA00033368"/>
    </source>
</evidence>
<dbReference type="InterPro" id="IPR050075">
    <property type="entry name" value="LeuD"/>
</dbReference>
<dbReference type="NCBIfam" id="TIGR00171">
    <property type="entry name" value="leuD"/>
    <property type="match status" value="1"/>
</dbReference>
<dbReference type="GO" id="GO:0009098">
    <property type="term" value="P:L-leucine biosynthetic process"/>
    <property type="evidence" value="ECO:0007669"/>
    <property type="project" value="UniProtKB-UniPathway"/>
</dbReference>